<feature type="region of interest" description="Disordered" evidence="2">
    <location>
        <begin position="209"/>
        <end position="244"/>
    </location>
</feature>
<dbReference type="GO" id="GO:0006357">
    <property type="term" value="P:regulation of transcription by RNA polymerase II"/>
    <property type="evidence" value="ECO:0007669"/>
    <property type="project" value="TreeGrafter"/>
</dbReference>
<dbReference type="PROSITE" id="PS50157">
    <property type="entry name" value="ZINC_FINGER_C2H2_2"/>
    <property type="match status" value="1"/>
</dbReference>
<keyword evidence="1" id="KW-0862">Zinc</keyword>
<accession>A0A0A1TEB6</accession>
<dbReference type="PROSITE" id="PS00028">
    <property type="entry name" value="ZINC_FINGER_C2H2_1"/>
    <property type="match status" value="1"/>
</dbReference>
<proteinExistence type="predicted"/>
<protein>
    <recommendedName>
        <fullName evidence="3">C2H2-type domain-containing protein</fullName>
    </recommendedName>
</protein>
<dbReference type="EMBL" id="CDHN01000002">
    <property type="protein sequence ID" value="CEJ87576.1"/>
    <property type="molecule type" value="Genomic_DNA"/>
</dbReference>
<feature type="region of interest" description="Disordered" evidence="2">
    <location>
        <begin position="497"/>
        <end position="547"/>
    </location>
</feature>
<feature type="region of interest" description="Disordered" evidence="2">
    <location>
        <begin position="24"/>
        <end position="50"/>
    </location>
</feature>
<evidence type="ECO:0000256" key="2">
    <source>
        <dbReference type="SAM" id="MobiDB-lite"/>
    </source>
</evidence>
<keyword evidence="1" id="KW-0479">Metal-binding</keyword>
<name>A0A0A1TEB6_9HYPO</name>
<dbReference type="OrthoDB" id="197068at2759"/>
<dbReference type="InterPro" id="IPR013087">
    <property type="entry name" value="Znf_C2H2_type"/>
</dbReference>
<sequence length="608" mass="66062">MIAAHRYISVDDQQNINSPHYININNRTNNNTTTATSTATLTQSSPSHTTTTLDTLEPTLDLQIDQWAASQPDLGNWDFLDAESRDLDDAAMQSDAGGIFTQFAPGRSHQRESSLSSMGSIGPASPYAQNSSNPHIAITDVPIDGLHDVQVADMTANQGAAFYYPGAKAAAAFDAFHDLEGVQDFSFAAPTTINGKARFDRSLLPAPEMGHRQKRSHPASAASSAAGDSPMTPMPGEGEQAGKRRRAAYGNVPKLERSITDVYGDELYSPNFTIISSSPTMSHTATSPSSQIFNQCISAAANQHLSTGQSPSSSTSRLSPYQAMSPFAAPTQLGSTQQANMLRQQQQQQQSNFSLQGSADNMDTPKTISPKDALLDFNDDGNNFPLFSQPSSASFDFGQLGNLMMPARLDDFTNSQVSYDNRIPQQYPFVPRPTDEQRHPISLPLAPAPAPVTAPRKSVASEASITKPANVAADGGTYTCTYHGCTLRFESPALLQKHKREGHRQQQNGHGSSVQENSNVPGALNTQAGPHRCDRINPSTGKPCQSIFSRPYDLTRHEDTIHNARKMKVRCDLCTEEKSFSRADALTRHYRVCHPEVDLPGKQRRRAV</sequence>
<dbReference type="GO" id="GO:0005634">
    <property type="term" value="C:nucleus"/>
    <property type="evidence" value="ECO:0007669"/>
    <property type="project" value="TreeGrafter"/>
</dbReference>
<feature type="compositionally biased region" description="Low complexity" evidence="2">
    <location>
        <begin position="24"/>
        <end position="42"/>
    </location>
</feature>
<dbReference type="InterPro" id="IPR051061">
    <property type="entry name" value="Zinc_finger_trans_reg"/>
</dbReference>
<feature type="compositionally biased region" description="Polar residues" evidence="2">
    <location>
        <begin position="537"/>
        <end position="547"/>
    </location>
</feature>
<feature type="region of interest" description="Disordered" evidence="2">
    <location>
        <begin position="100"/>
        <end position="133"/>
    </location>
</feature>
<feature type="compositionally biased region" description="Polar residues" evidence="2">
    <location>
        <begin position="505"/>
        <end position="528"/>
    </location>
</feature>
<gene>
    <name evidence="4" type="ORF">VHEMI04457</name>
</gene>
<dbReference type="HOGENOM" id="CLU_013400_1_0_1"/>
<dbReference type="PANTHER" id="PTHR46179">
    <property type="entry name" value="ZINC FINGER PROTEIN"/>
    <property type="match status" value="1"/>
</dbReference>
<feature type="region of interest" description="Disordered" evidence="2">
    <location>
        <begin position="337"/>
        <end position="373"/>
    </location>
</feature>
<evidence type="ECO:0000313" key="5">
    <source>
        <dbReference type="Proteomes" id="UP000039046"/>
    </source>
</evidence>
<evidence type="ECO:0000313" key="4">
    <source>
        <dbReference type="EMBL" id="CEJ87576.1"/>
    </source>
</evidence>
<dbReference type="Gene3D" id="3.30.160.60">
    <property type="entry name" value="Classic Zinc Finger"/>
    <property type="match status" value="1"/>
</dbReference>
<dbReference type="Proteomes" id="UP000039046">
    <property type="component" value="Unassembled WGS sequence"/>
</dbReference>
<dbReference type="GO" id="GO:0008270">
    <property type="term" value="F:zinc ion binding"/>
    <property type="evidence" value="ECO:0007669"/>
    <property type="project" value="UniProtKB-KW"/>
</dbReference>
<dbReference type="SMART" id="SM00355">
    <property type="entry name" value="ZnF_C2H2"/>
    <property type="match status" value="3"/>
</dbReference>
<dbReference type="AlphaFoldDB" id="A0A0A1TEB6"/>
<dbReference type="PANTHER" id="PTHR46179:SF19">
    <property type="entry name" value="C2H2 FINGER DOMAIN TRANSCRIPTION FACTOR (EUROFUNG)-RELATED"/>
    <property type="match status" value="1"/>
</dbReference>
<feature type="compositionally biased region" description="Polar residues" evidence="2">
    <location>
        <begin position="351"/>
        <end position="367"/>
    </location>
</feature>
<organism evidence="4 5">
    <name type="scientific">[Torrubiella] hemipterigena</name>
    <dbReference type="NCBI Taxonomy" id="1531966"/>
    <lineage>
        <taxon>Eukaryota</taxon>
        <taxon>Fungi</taxon>
        <taxon>Dikarya</taxon>
        <taxon>Ascomycota</taxon>
        <taxon>Pezizomycotina</taxon>
        <taxon>Sordariomycetes</taxon>
        <taxon>Hypocreomycetidae</taxon>
        <taxon>Hypocreales</taxon>
        <taxon>Clavicipitaceae</taxon>
        <taxon>Clavicipitaceae incertae sedis</taxon>
        <taxon>'Torrubiella' clade</taxon>
    </lineage>
</organism>
<keyword evidence="1" id="KW-0863">Zinc-finger</keyword>
<keyword evidence="5" id="KW-1185">Reference proteome</keyword>
<reference evidence="4 5" key="1">
    <citation type="journal article" date="2015" name="Genome Announc.">
        <title>Draft Genome Sequence and Gene Annotation of the Entomopathogenic Fungus Verticillium hemipterigenum.</title>
        <authorList>
            <person name="Horn F."/>
            <person name="Habel A."/>
            <person name="Scharf D.H."/>
            <person name="Dworschak J."/>
            <person name="Brakhage A.A."/>
            <person name="Guthke R."/>
            <person name="Hertweck C."/>
            <person name="Linde J."/>
        </authorList>
    </citation>
    <scope>NUCLEOTIDE SEQUENCE [LARGE SCALE GENOMIC DNA]</scope>
</reference>
<dbReference type="STRING" id="1531966.A0A0A1TEB6"/>
<evidence type="ECO:0000259" key="3">
    <source>
        <dbReference type="PROSITE" id="PS50157"/>
    </source>
</evidence>
<evidence type="ECO:0000256" key="1">
    <source>
        <dbReference type="PROSITE-ProRule" id="PRU00042"/>
    </source>
</evidence>
<feature type="domain" description="C2H2-type" evidence="3">
    <location>
        <begin position="478"/>
        <end position="508"/>
    </location>
</feature>